<evidence type="ECO:0000256" key="2">
    <source>
        <dbReference type="ARBA" id="ARBA00022448"/>
    </source>
</evidence>
<evidence type="ECO:0000256" key="3">
    <source>
        <dbReference type="ARBA" id="ARBA00022475"/>
    </source>
</evidence>
<dbReference type="SUPFAM" id="SSF161098">
    <property type="entry name" value="MetI-like"/>
    <property type="match status" value="1"/>
</dbReference>
<evidence type="ECO:0000256" key="5">
    <source>
        <dbReference type="ARBA" id="ARBA00022989"/>
    </source>
</evidence>
<proteinExistence type="inferred from homology"/>
<feature type="transmembrane region" description="Helical" evidence="7">
    <location>
        <begin position="203"/>
        <end position="223"/>
    </location>
</feature>
<keyword evidence="3" id="KW-1003">Cell membrane</keyword>
<dbReference type="GO" id="GO:0055085">
    <property type="term" value="P:transmembrane transport"/>
    <property type="evidence" value="ECO:0007669"/>
    <property type="project" value="InterPro"/>
</dbReference>
<dbReference type="GO" id="GO:0005886">
    <property type="term" value="C:plasma membrane"/>
    <property type="evidence" value="ECO:0007669"/>
    <property type="project" value="UniProtKB-SubCell"/>
</dbReference>
<keyword evidence="6 7" id="KW-0472">Membrane</keyword>
<evidence type="ECO:0000313" key="9">
    <source>
        <dbReference type="EMBL" id="QJD87363.1"/>
    </source>
</evidence>
<name>A0A7Z2VQ14_9BACL</name>
<feature type="domain" description="ABC transmembrane type-1" evidence="8">
    <location>
        <begin position="67"/>
        <end position="280"/>
    </location>
</feature>
<reference evidence="9 10" key="1">
    <citation type="submission" date="2020-04" db="EMBL/GenBank/DDBJ databases">
        <title>Genome sequencing of novel species.</title>
        <authorList>
            <person name="Heo J."/>
            <person name="Kim S.-J."/>
            <person name="Kim J.-S."/>
            <person name="Hong S.-B."/>
            <person name="Kwon S.-W."/>
        </authorList>
    </citation>
    <scope>NUCLEOTIDE SEQUENCE [LARGE SCALE GENOMIC DNA]</scope>
    <source>
        <strain evidence="9 10">MFER-1</strain>
    </source>
</reference>
<comment type="subcellular location">
    <subcellularLocation>
        <location evidence="1 7">Cell membrane</location>
        <topology evidence="1 7">Multi-pass membrane protein</topology>
    </subcellularLocation>
</comment>
<sequence>MLRNKTYPFYFTLATIALYTLFLVVPGVMGFYYSLTDWNSFSDEINFIGLDNFKTLFSSGEHYMSYVYNTLNFTVSTVVLKTALGLLFAIALNEGIKMKGFHRVMVFMPAIIPMLVVGLVFKSVLNPATGLLNETLRYVGLDFLAQKWLVDVNWAFKSIIAVDTWKGVGYIMIILLAGLQSISKSYYEAASIDGANLWHKFRYVTIPLLMPSLVVTTVLNLLYGLKVFEAVYVLTNGGPGYATDVVYTAIFKEFSMGRYGVGTALSTMLFVFMTIAGYFIIRLMTKGEDERS</sequence>
<dbReference type="KEGG" id="cheb:HH215_32085"/>
<organism evidence="9 10">
    <name type="scientific">Cohnella herbarum</name>
    <dbReference type="NCBI Taxonomy" id="2728023"/>
    <lineage>
        <taxon>Bacteria</taxon>
        <taxon>Bacillati</taxon>
        <taxon>Bacillota</taxon>
        <taxon>Bacilli</taxon>
        <taxon>Bacillales</taxon>
        <taxon>Paenibacillaceae</taxon>
        <taxon>Cohnella</taxon>
    </lineage>
</organism>
<feature type="transmembrane region" description="Helical" evidence="7">
    <location>
        <begin position="259"/>
        <end position="281"/>
    </location>
</feature>
<gene>
    <name evidence="9" type="ORF">HH215_32085</name>
</gene>
<evidence type="ECO:0000256" key="7">
    <source>
        <dbReference type="RuleBase" id="RU363032"/>
    </source>
</evidence>
<feature type="transmembrane region" description="Helical" evidence="7">
    <location>
        <begin position="73"/>
        <end position="92"/>
    </location>
</feature>
<evidence type="ECO:0000259" key="8">
    <source>
        <dbReference type="PROSITE" id="PS50928"/>
    </source>
</evidence>
<dbReference type="Gene3D" id="1.10.3720.10">
    <property type="entry name" value="MetI-like"/>
    <property type="match status" value="1"/>
</dbReference>
<dbReference type="EMBL" id="CP051680">
    <property type="protein sequence ID" value="QJD87363.1"/>
    <property type="molecule type" value="Genomic_DNA"/>
</dbReference>
<dbReference type="PANTHER" id="PTHR30193:SF37">
    <property type="entry name" value="INNER MEMBRANE ABC TRANSPORTER PERMEASE PROTEIN YCJO"/>
    <property type="match status" value="1"/>
</dbReference>
<evidence type="ECO:0000256" key="1">
    <source>
        <dbReference type="ARBA" id="ARBA00004651"/>
    </source>
</evidence>
<dbReference type="CDD" id="cd06261">
    <property type="entry name" value="TM_PBP2"/>
    <property type="match status" value="1"/>
</dbReference>
<evidence type="ECO:0000256" key="4">
    <source>
        <dbReference type="ARBA" id="ARBA00022692"/>
    </source>
</evidence>
<comment type="similarity">
    <text evidence="7">Belongs to the binding-protein-dependent transport system permease family.</text>
</comment>
<accession>A0A7Z2VQ14</accession>
<dbReference type="RefSeq" id="WP_169283607.1">
    <property type="nucleotide sequence ID" value="NZ_CP051680.1"/>
</dbReference>
<dbReference type="Pfam" id="PF00528">
    <property type="entry name" value="BPD_transp_1"/>
    <property type="match status" value="1"/>
</dbReference>
<keyword evidence="10" id="KW-1185">Reference proteome</keyword>
<dbReference type="AlphaFoldDB" id="A0A7Z2VQ14"/>
<evidence type="ECO:0000313" key="10">
    <source>
        <dbReference type="Proteomes" id="UP000502248"/>
    </source>
</evidence>
<dbReference type="PANTHER" id="PTHR30193">
    <property type="entry name" value="ABC TRANSPORTER PERMEASE PROTEIN"/>
    <property type="match status" value="1"/>
</dbReference>
<dbReference type="InterPro" id="IPR000515">
    <property type="entry name" value="MetI-like"/>
</dbReference>
<feature type="transmembrane region" description="Helical" evidence="7">
    <location>
        <begin position="7"/>
        <end position="33"/>
    </location>
</feature>
<keyword evidence="4 7" id="KW-0812">Transmembrane</keyword>
<dbReference type="InterPro" id="IPR051393">
    <property type="entry name" value="ABC_transporter_permease"/>
</dbReference>
<evidence type="ECO:0000256" key="6">
    <source>
        <dbReference type="ARBA" id="ARBA00023136"/>
    </source>
</evidence>
<dbReference type="Proteomes" id="UP000502248">
    <property type="component" value="Chromosome"/>
</dbReference>
<keyword evidence="2 7" id="KW-0813">Transport</keyword>
<dbReference type="InterPro" id="IPR035906">
    <property type="entry name" value="MetI-like_sf"/>
</dbReference>
<feature type="transmembrane region" description="Helical" evidence="7">
    <location>
        <begin position="104"/>
        <end position="125"/>
    </location>
</feature>
<keyword evidence="5 7" id="KW-1133">Transmembrane helix</keyword>
<feature type="transmembrane region" description="Helical" evidence="7">
    <location>
        <begin position="164"/>
        <end position="182"/>
    </location>
</feature>
<protein>
    <submittedName>
        <fullName evidence="9">Sugar ABC transporter permease</fullName>
    </submittedName>
</protein>
<dbReference type="PROSITE" id="PS50928">
    <property type="entry name" value="ABC_TM1"/>
    <property type="match status" value="1"/>
</dbReference>